<name>A0A7N2M0R1_QUELO</name>
<reference evidence="2" key="2">
    <citation type="submission" date="2021-01" db="UniProtKB">
        <authorList>
            <consortium name="EnsemblPlants"/>
        </authorList>
    </citation>
    <scope>IDENTIFICATION</scope>
</reference>
<feature type="domain" description="AB hydrolase-1" evidence="1">
    <location>
        <begin position="54"/>
        <end position="286"/>
    </location>
</feature>
<dbReference type="InterPro" id="IPR000073">
    <property type="entry name" value="AB_hydrolase_1"/>
</dbReference>
<dbReference type="SUPFAM" id="SSF53474">
    <property type="entry name" value="alpha/beta-Hydrolases"/>
    <property type="match status" value="1"/>
</dbReference>
<dbReference type="RefSeq" id="XP_030975427.1">
    <property type="nucleotide sequence ID" value="XM_031119567.1"/>
</dbReference>
<dbReference type="InterPro" id="IPR029058">
    <property type="entry name" value="AB_hydrolase_fold"/>
</dbReference>
<dbReference type="Proteomes" id="UP000594261">
    <property type="component" value="Chromosome 6"/>
</dbReference>
<dbReference type="Gramene" id="QL06p046297:mrna">
    <property type="protein sequence ID" value="QL06p046297:mrna"/>
    <property type="gene ID" value="QL06p046297"/>
</dbReference>
<dbReference type="PANTHER" id="PTHR43139">
    <property type="entry name" value="SI:DKEY-122A22.2"/>
    <property type="match status" value="1"/>
</dbReference>
<dbReference type="GeneID" id="115995129"/>
<evidence type="ECO:0000259" key="1">
    <source>
        <dbReference type="Pfam" id="PF00561"/>
    </source>
</evidence>
<proteinExistence type="predicted"/>
<dbReference type="OrthoDB" id="6431331at2759"/>
<dbReference type="OMA" id="KKIWFPN"/>
<dbReference type="KEGG" id="qlo:115995129"/>
<keyword evidence="3" id="KW-1185">Reference proteome</keyword>
<evidence type="ECO:0000313" key="3">
    <source>
        <dbReference type="Proteomes" id="UP000594261"/>
    </source>
</evidence>
<dbReference type="PRINTS" id="PR00111">
    <property type="entry name" value="ABHYDROLASE"/>
</dbReference>
<dbReference type="InParanoid" id="A0A7N2M0R1"/>
<dbReference type="InterPro" id="IPR052370">
    <property type="entry name" value="Meta-cleavage_hydrolase"/>
</dbReference>
<dbReference type="FunCoup" id="A0A7N2M0R1">
    <property type="interactions" value="648"/>
</dbReference>
<dbReference type="EnsemblPlants" id="QL06p046297:mrna">
    <property type="protein sequence ID" value="QL06p046297:mrna"/>
    <property type="gene ID" value="QL06p046297"/>
</dbReference>
<dbReference type="AlphaFoldDB" id="A0A7N2M0R1"/>
<dbReference type="Pfam" id="PF00561">
    <property type="entry name" value="Abhydrolase_1"/>
    <property type="match status" value="1"/>
</dbReference>
<reference evidence="2 3" key="1">
    <citation type="journal article" date="2016" name="G3 (Bethesda)">
        <title>First Draft Assembly and Annotation of the Genome of a California Endemic Oak Quercus lobata Nee (Fagaceae).</title>
        <authorList>
            <person name="Sork V.L."/>
            <person name="Fitz-Gibbon S.T."/>
            <person name="Puiu D."/>
            <person name="Crepeau M."/>
            <person name="Gugger P.F."/>
            <person name="Sherman R."/>
            <person name="Stevens K."/>
            <person name="Langley C.H."/>
            <person name="Pellegrini M."/>
            <person name="Salzberg S.L."/>
        </authorList>
    </citation>
    <scope>NUCLEOTIDE SEQUENCE [LARGE SCALE GENOMIC DNA]</scope>
    <source>
        <strain evidence="2 3">cv. SW786</strain>
    </source>
</reference>
<sequence length="307" mass="34466">MVNFVAALRPMVSWLMKIAGLQPYTVEIEPGTVMNFWAPLETLKKKPSKKGDKPAVVLVQGFFSDGIMTWLFQAFALTKQYSVYIPDLLFFGGSITDKTDRSPSFQAECLVAGLRKLGVERCTVVGFSYGGTVAFKMAELHADLVEAVVVSGSVIELTDSTNEPMLQNLGYSSVSEMLLPTSAKALKRIISLASHKKLWLPDRFYKDFLEVMYNNRKERGELLEAFVISNKDFTVPNFPQMIHLLWGENDRLLKLEIAQNLKGQLGENASFQGIKKAGHLVHLEHPCVYSRCLKQFLASLHEDKARK</sequence>
<dbReference type="PANTHER" id="PTHR43139:SF61">
    <property type="entry name" value="ALPHA_BETA-HYDROLASES SUPERFAMILY PROTEIN"/>
    <property type="match status" value="1"/>
</dbReference>
<dbReference type="EMBL" id="LRBV02000006">
    <property type="status" value="NOT_ANNOTATED_CDS"/>
    <property type="molecule type" value="Genomic_DNA"/>
</dbReference>
<protein>
    <recommendedName>
        <fullName evidence="1">AB hydrolase-1 domain-containing protein</fullName>
    </recommendedName>
</protein>
<evidence type="ECO:0000313" key="2">
    <source>
        <dbReference type="EnsemblPlants" id="QL06p046297:mrna"/>
    </source>
</evidence>
<organism evidence="2 3">
    <name type="scientific">Quercus lobata</name>
    <name type="common">Valley oak</name>
    <dbReference type="NCBI Taxonomy" id="97700"/>
    <lineage>
        <taxon>Eukaryota</taxon>
        <taxon>Viridiplantae</taxon>
        <taxon>Streptophyta</taxon>
        <taxon>Embryophyta</taxon>
        <taxon>Tracheophyta</taxon>
        <taxon>Spermatophyta</taxon>
        <taxon>Magnoliopsida</taxon>
        <taxon>eudicotyledons</taxon>
        <taxon>Gunneridae</taxon>
        <taxon>Pentapetalae</taxon>
        <taxon>rosids</taxon>
        <taxon>fabids</taxon>
        <taxon>Fagales</taxon>
        <taxon>Fagaceae</taxon>
        <taxon>Quercus</taxon>
    </lineage>
</organism>
<accession>A0A7N2M0R1</accession>
<gene>
    <name evidence="2" type="primary">LOC115995129</name>
</gene>
<dbReference type="Gene3D" id="3.40.50.1820">
    <property type="entry name" value="alpha/beta hydrolase"/>
    <property type="match status" value="1"/>
</dbReference>